<dbReference type="EMBL" id="MW021763">
    <property type="protein sequence ID" value="QPX75133.1"/>
    <property type="molecule type" value="Genomic_DNA"/>
</dbReference>
<evidence type="ECO:0000313" key="2">
    <source>
        <dbReference type="Proteomes" id="UP000595656"/>
    </source>
</evidence>
<protein>
    <submittedName>
        <fullName evidence="1">Uncharacterized protein</fullName>
    </submittedName>
</protein>
<evidence type="ECO:0000313" key="1">
    <source>
        <dbReference type="EMBL" id="QPX75133.1"/>
    </source>
</evidence>
<proteinExistence type="predicted"/>
<organism evidence="1 2">
    <name type="scientific">Serratia phage vB_SmaS_Bigdog</name>
    <dbReference type="NCBI Taxonomy" id="2777364"/>
    <lineage>
        <taxon>Viruses</taxon>
        <taxon>Duplodnaviria</taxon>
        <taxon>Heunggongvirae</taxon>
        <taxon>Uroviricota</taxon>
        <taxon>Caudoviricetes</taxon>
        <taxon>Bonzeevirus</taxon>
        <taxon>Bonzeevirus bigdog</taxon>
    </lineage>
</organism>
<gene>
    <name evidence="1" type="ORF">BIGDOG_29</name>
</gene>
<name>A0A7T3NA13_9CAUD</name>
<dbReference type="Proteomes" id="UP000595656">
    <property type="component" value="Segment"/>
</dbReference>
<accession>A0A7T3NA13</accession>
<keyword evidence="2" id="KW-1185">Reference proteome</keyword>
<sequence>MRNVPPLPPESARSKKMKKYDSIANFVLAHAKMQALANKFVQVREFIERRDVFEPSVIRDVFPEVANAVRETKAETNNVIYMVLTNLEFSLAMMEEFLDAQEIIFATNARRIWDCELPFTEADATQIKNLQ</sequence>
<reference evidence="1 2" key="1">
    <citation type="submission" date="2020-09" db="EMBL/GenBank/DDBJ databases">
        <authorList>
            <person name="Hogan T.J."/>
            <person name="Wilson M.E."/>
            <person name="Walker J.K."/>
            <person name="Johnson L."/>
            <person name="Sharma R."/>
            <person name="Grose J.H."/>
        </authorList>
    </citation>
    <scope>NUCLEOTIDE SEQUENCE [LARGE SCALE GENOMIC DNA]</scope>
</reference>